<dbReference type="GO" id="GO:0005975">
    <property type="term" value="P:carbohydrate metabolic process"/>
    <property type="evidence" value="ECO:0007669"/>
    <property type="project" value="InterPro"/>
</dbReference>
<evidence type="ECO:0000256" key="2">
    <source>
        <dbReference type="ARBA" id="ARBA00006285"/>
    </source>
</evidence>
<dbReference type="InterPro" id="IPR025705">
    <property type="entry name" value="Beta_hexosaminidase_sua/sub"/>
</dbReference>
<dbReference type="PRINTS" id="PR00738">
    <property type="entry name" value="GLHYDRLASE20"/>
</dbReference>
<dbReference type="Proteomes" id="UP000033121">
    <property type="component" value="Unassembled WGS sequence"/>
</dbReference>
<dbReference type="InterPro" id="IPR029018">
    <property type="entry name" value="Hex-like_dom2"/>
</dbReference>
<dbReference type="InterPro" id="IPR004866">
    <property type="entry name" value="CHB/HEX_N_dom"/>
</dbReference>
<dbReference type="Pfam" id="PF03173">
    <property type="entry name" value="CHB_HEX"/>
    <property type="match status" value="1"/>
</dbReference>
<evidence type="ECO:0000259" key="9">
    <source>
        <dbReference type="SMART" id="SM01081"/>
    </source>
</evidence>
<dbReference type="EMBL" id="BBWV01000002">
    <property type="protein sequence ID" value="GAO43250.1"/>
    <property type="molecule type" value="Genomic_DNA"/>
</dbReference>
<protein>
    <recommendedName>
        <fullName evidence="3">beta-N-acetylhexosaminidase</fullName>
        <ecNumber evidence="3">3.2.1.52</ecNumber>
    </recommendedName>
    <alternativeName>
        <fullName evidence="6">Beta-N-acetylhexosaminidase</fullName>
    </alternativeName>
    <alternativeName>
        <fullName evidence="7">N-acetyl-beta-glucosaminidase</fullName>
    </alternativeName>
</protein>
<dbReference type="SUPFAM" id="SSF55545">
    <property type="entry name" value="beta-N-acetylhexosaminidase-like domain"/>
    <property type="match status" value="1"/>
</dbReference>
<dbReference type="PANTHER" id="PTHR22600">
    <property type="entry name" value="BETA-HEXOSAMINIDASE"/>
    <property type="match status" value="1"/>
</dbReference>
<dbReference type="InterPro" id="IPR015883">
    <property type="entry name" value="Glyco_hydro_20_cat"/>
</dbReference>
<dbReference type="InterPro" id="IPR013783">
    <property type="entry name" value="Ig-like_fold"/>
</dbReference>
<dbReference type="STRING" id="1220578.FPE01S_02_03540"/>
<dbReference type="InterPro" id="IPR014756">
    <property type="entry name" value="Ig_E-set"/>
</dbReference>
<dbReference type="GO" id="GO:0004563">
    <property type="term" value="F:beta-N-acetylhexosaminidase activity"/>
    <property type="evidence" value="ECO:0007669"/>
    <property type="project" value="UniProtKB-EC"/>
</dbReference>
<evidence type="ECO:0000256" key="1">
    <source>
        <dbReference type="ARBA" id="ARBA00001231"/>
    </source>
</evidence>
<organism evidence="10 11">
    <name type="scientific">Flavihumibacter petaseus NBRC 106054</name>
    <dbReference type="NCBI Taxonomy" id="1220578"/>
    <lineage>
        <taxon>Bacteria</taxon>
        <taxon>Pseudomonadati</taxon>
        <taxon>Bacteroidota</taxon>
        <taxon>Chitinophagia</taxon>
        <taxon>Chitinophagales</taxon>
        <taxon>Chitinophagaceae</taxon>
        <taxon>Flavihumibacter</taxon>
    </lineage>
</organism>
<dbReference type="InterPro" id="IPR017853">
    <property type="entry name" value="GH"/>
</dbReference>
<gene>
    <name evidence="10" type="ORF">FPE01S_02_03540</name>
</gene>
<evidence type="ECO:0000313" key="11">
    <source>
        <dbReference type="Proteomes" id="UP000033121"/>
    </source>
</evidence>
<feature type="active site" description="Proton donor" evidence="8">
    <location>
        <position position="513"/>
    </location>
</feature>
<dbReference type="InterPro" id="IPR008965">
    <property type="entry name" value="CBM2/CBM3_carb-bd_dom_sf"/>
</dbReference>
<keyword evidence="5" id="KW-0326">Glycosidase</keyword>
<accession>A0A0E9N1N1</accession>
<evidence type="ECO:0000313" key="10">
    <source>
        <dbReference type="EMBL" id="GAO43250.1"/>
    </source>
</evidence>
<dbReference type="SUPFAM" id="SSF81296">
    <property type="entry name" value="E set domains"/>
    <property type="match status" value="1"/>
</dbReference>
<dbReference type="InterPro" id="IPR004867">
    <property type="entry name" value="CHB_C_dom"/>
</dbReference>
<keyword evidence="4" id="KW-0378">Hydrolase</keyword>
<dbReference type="GO" id="GO:0016020">
    <property type="term" value="C:membrane"/>
    <property type="evidence" value="ECO:0007669"/>
    <property type="project" value="TreeGrafter"/>
</dbReference>
<dbReference type="EC" id="3.2.1.52" evidence="3"/>
<dbReference type="PANTHER" id="PTHR22600:SF57">
    <property type="entry name" value="BETA-N-ACETYLHEXOSAMINIDASE"/>
    <property type="match status" value="1"/>
</dbReference>
<dbReference type="GO" id="GO:0030247">
    <property type="term" value="F:polysaccharide binding"/>
    <property type="evidence" value="ECO:0007669"/>
    <property type="project" value="InterPro"/>
</dbReference>
<evidence type="ECO:0000256" key="5">
    <source>
        <dbReference type="ARBA" id="ARBA00023295"/>
    </source>
</evidence>
<dbReference type="CDD" id="cd02847">
    <property type="entry name" value="E_set_Chitobiase_C"/>
    <property type="match status" value="1"/>
</dbReference>
<dbReference type="Pfam" id="PF02838">
    <property type="entry name" value="Glyco_hydro_20b"/>
    <property type="match status" value="1"/>
</dbReference>
<dbReference type="InterPro" id="IPR015882">
    <property type="entry name" value="HEX_bac_N"/>
</dbReference>
<dbReference type="Gene3D" id="2.60.40.290">
    <property type="match status" value="1"/>
</dbReference>
<keyword evidence="11" id="KW-1185">Reference proteome</keyword>
<feature type="domain" description="Chitobiase/beta-hexosaminidases N-terminal" evidence="9">
    <location>
        <begin position="26"/>
        <end position="164"/>
    </location>
</feature>
<evidence type="ECO:0000256" key="3">
    <source>
        <dbReference type="ARBA" id="ARBA00012663"/>
    </source>
</evidence>
<dbReference type="Gene3D" id="2.60.40.10">
    <property type="entry name" value="Immunoglobulins"/>
    <property type="match status" value="1"/>
</dbReference>
<dbReference type="SMART" id="SM01081">
    <property type="entry name" value="CHB_HEX"/>
    <property type="match status" value="1"/>
</dbReference>
<evidence type="ECO:0000256" key="8">
    <source>
        <dbReference type="PIRSR" id="PIRSR625705-1"/>
    </source>
</evidence>
<dbReference type="SUPFAM" id="SSF49384">
    <property type="entry name" value="Carbohydrate-binding domain"/>
    <property type="match status" value="1"/>
</dbReference>
<proteinExistence type="inferred from homology"/>
<dbReference type="Pfam" id="PF03174">
    <property type="entry name" value="CHB_HEX_C"/>
    <property type="match status" value="1"/>
</dbReference>
<reference evidence="10 11" key="1">
    <citation type="submission" date="2015-04" db="EMBL/GenBank/DDBJ databases">
        <title>Whole genome shotgun sequence of Flavihumibacter petaseus NBRC 106054.</title>
        <authorList>
            <person name="Miyazawa S."/>
            <person name="Hosoyama A."/>
            <person name="Hashimoto M."/>
            <person name="Noguchi M."/>
            <person name="Tsuchikane K."/>
            <person name="Ohji S."/>
            <person name="Yamazoe A."/>
            <person name="Ichikawa N."/>
            <person name="Kimura A."/>
            <person name="Fujita N."/>
        </authorList>
    </citation>
    <scope>NUCLEOTIDE SEQUENCE [LARGE SCALE GENOMIC DNA]</scope>
    <source>
        <strain evidence="10 11">NBRC 106054</strain>
    </source>
</reference>
<comment type="similarity">
    <text evidence="2">Belongs to the glycosyl hydrolase 20 family.</text>
</comment>
<comment type="caution">
    <text evidence="10">The sequence shown here is derived from an EMBL/GenBank/DDBJ whole genome shotgun (WGS) entry which is preliminary data.</text>
</comment>
<evidence type="ECO:0000256" key="4">
    <source>
        <dbReference type="ARBA" id="ARBA00022801"/>
    </source>
</evidence>
<dbReference type="AlphaFoldDB" id="A0A0E9N1N1"/>
<name>A0A0E9N1N1_9BACT</name>
<comment type="catalytic activity">
    <reaction evidence="1">
        <text>Hydrolysis of terminal non-reducing N-acetyl-D-hexosamine residues in N-acetyl-beta-D-hexosaminides.</text>
        <dbReference type="EC" id="3.2.1.52"/>
    </reaction>
</comment>
<evidence type="ECO:0000256" key="7">
    <source>
        <dbReference type="ARBA" id="ARBA00033000"/>
    </source>
</evidence>
<dbReference type="Gene3D" id="3.20.20.80">
    <property type="entry name" value="Glycosidases"/>
    <property type="match status" value="1"/>
</dbReference>
<dbReference type="InterPro" id="IPR012291">
    <property type="entry name" value="CBM2_carb-bd_dom_sf"/>
</dbReference>
<dbReference type="GO" id="GO:0030203">
    <property type="term" value="P:glycosaminoglycan metabolic process"/>
    <property type="evidence" value="ECO:0007669"/>
    <property type="project" value="TreeGrafter"/>
</dbReference>
<dbReference type="SUPFAM" id="SSF51445">
    <property type="entry name" value="(Trans)glycosidases"/>
    <property type="match status" value="1"/>
</dbReference>
<dbReference type="Gene3D" id="3.30.379.10">
    <property type="entry name" value="Chitobiase/beta-hexosaminidase domain 2-like"/>
    <property type="match status" value="1"/>
</dbReference>
<dbReference type="Pfam" id="PF00728">
    <property type="entry name" value="Glyco_hydro_20"/>
    <property type="match status" value="1"/>
</dbReference>
<sequence length="843" mass="94377">MFILLLTLITLNIELNAQKGSSYDLKKLSIEWQLTTNRYEDGSRALNTLIITNTDKRPFPASGWIIYFSSAREMLPSSPSNGLSCTHVNGDIYQLVPQPGFTGIEPGKSIRTNYITNGFSYNKSGAPTGMYLVWGNQPEKGIPLDNYRIGNNLDTTQVYKTPEAIFTRNTLYSAPDPARLSPVFPTPESFERGTGNFELTSEVAILCGNEYRKEAEFLATALQRVTGKQPVIATAFIRPVRSIQFLPATLPDESYSLMVDTGQVTIQAGSASGFFYGVQSLLTMMPGETTAGRSVSLPVCRITDKPRFGYRSLMVDIGRNFQTKAELKKMLDLMALYKLNTLHLHFSEDEGWRIEMPSLPELTAVGAQRGHPLDSKKNLPPSFGAGPLTGKMPASGYYSRNDFIEILRYASARHIRIIPEVETPGHARAAIKAMDARYDAFSKSGNMTGALQYLLRDTADQSRYSTAQAWTDNVMCVALPSVYSFIERVVDDFRDMYREAGVPLKTIHMGGDEVPDGAWEKSPACLALLKQDSSLTEINDLWYYYYTRVAEILRKRNIEMAGWEEVGMRKTKLAGVKKLIVNPRLANEGYQLHVWNNMVGWGNEDLPYRLANAGYKVILSPVSNNYFDMSYYKHPDEPGFYWGGFTDVDKPFYFIPFDYFRNTTENANGDAVRADAFVGKDLLTDYGKSNIIGLEGLIWSETIRSEANLEYMVLPKLLGLAERAWAPDPAWANEKDTAKMNIAYRKAWSDFAYRIGVMELPRLSTWFGGYRYRIPAPGLVVDAAGVQANLQLPGFTLRYSTDGSEPDLKSRIFTGVIREKGVIRIKAFDKTGRGGRSVSVTVK</sequence>
<evidence type="ECO:0000256" key="6">
    <source>
        <dbReference type="ARBA" id="ARBA00030512"/>
    </source>
</evidence>